<dbReference type="AlphaFoldDB" id="A0A9W6ZF03"/>
<dbReference type="CDD" id="cd05398">
    <property type="entry name" value="NT_ClassII-CCAase"/>
    <property type="match status" value="1"/>
</dbReference>
<dbReference type="Gene3D" id="1.10.3090.10">
    <property type="entry name" value="cca-adding enzyme, domain 2"/>
    <property type="match status" value="1"/>
</dbReference>
<dbReference type="InterPro" id="IPR002646">
    <property type="entry name" value="PolA_pol_head_dom"/>
</dbReference>
<reference evidence="7" key="1">
    <citation type="journal article" date="2023" name="Commun. Biol.">
        <title>Genome analysis of Parmales, the sister group of diatoms, reveals the evolutionary specialization of diatoms from phago-mixotrophs to photoautotrophs.</title>
        <authorList>
            <person name="Ban H."/>
            <person name="Sato S."/>
            <person name="Yoshikawa S."/>
            <person name="Yamada K."/>
            <person name="Nakamura Y."/>
            <person name="Ichinomiya M."/>
            <person name="Sato N."/>
            <person name="Blanc-Mathieu R."/>
            <person name="Endo H."/>
            <person name="Kuwata A."/>
            <person name="Ogata H."/>
        </authorList>
    </citation>
    <scope>NUCLEOTIDE SEQUENCE [LARGE SCALE GENOMIC DNA]</scope>
</reference>
<comment type="similarity">
    <text evidence="1 4">Belongs to the tRNA nucleotidyltransferase/poly(A) polymerase family.</text>
</comment>
<evidence type="ECO:0000256" key="3">
    <source>
        <dbReference type="ARBA" id="ARBA00022884"/>
    </source>
</evidence>
<dbReference type="PANTHER" id="PTHR13734">
    <property type="entry name" value="TRNA-NUCLEOTIDYLTRANSFERASE"/>
    <property type="match status" value="1"/>
</dbReference>
<gene>
    <name evidence="6" type="ORF">TL16_g00399</name>
</gene>
<evidence type="ECO:0000313" key="6">
    <source>
        <dbReference type="EMBL" id="GMH48895.1"/>
    </source>
</evidence>
<dbReference type="PANTHER" id="PTHR13734:SF5">
    <property type="entry name" value="CCA TRNA NUCLEOTIDYLTRANSFERASE, MITOCHONDRIAL"/>
    <property type="match status" value="1"/>
</dbReference>
<keyword evidence="2 4" id="KW-0808">Transferase</keyword>
<dbReference type="SUPFAM" id="SSF81301">
    <property type="entry name" value="Nucleotidyltransferase"/>
    <property type="match status" value="1"/>
</dbReference>
<dbReference type="GO" id="GO:0001680">
    <property type="term" value="P:tRNA 3'-terminal CCA addition"/>
    <property type="evidence" value="ECO:0007669"/>
    <property type="project" value="TreeGrafter"/>
</dbReference>
<evidence type="ECO:0000256" key="1">
    <source>
        <dbReference type="ARBA" id="ARBA00007265"/>
    </source>
</evidence>
<dbReference type="SUPFAM" id="SSF81891">
    <property type="entry name" value="Poly A polymerase C-terminal region-like"/>
    <property type="match status" value="1"/>
</dbReference>
<evidence type="ECO:0000256" key="4">
    <source>
        <dbReference type="RuleBase" id="RU003953"/>
    </source>
</evidence>
<dbReference type="GO" id="GO:0052929">
    <property type="term" value="F:ATP:3'-cytidine-cytidine-tRNA adenylyltransferase activity"/>
    <property type="evidence" value="ECO:0007669"/>
    <property type="project" value="TreeGrafter"/>
</dbReference>
<dbReference type="GO" id="GO:0052927">
    <property type="term" value="F:CC tRNA cytidylyltransferase activity"/>
    <property type="evidence" value="ECO:0007669"/>
    <property type="project" value="TreeGrafter"/>
</dbReference>
<feature type="non-terminal residue" evidence="6">
    <location>
        <position position="219"/>
    </location>
</feature>
<keyword evidence="3 4" id="KW-0694">RNA-binding</keyword>
<feature type="non-terminal residue" evidence="6">
    <location>
        <position position="1"/>
    </location>
</feature>
<dbReference type="EMBL" id="BLQM01000006">
    <property type="protein sequence ID" value="GMH48895.1"/>
    <property type="molecule type" value="Genomic_DNA"/>
</dbReference>
<organism evidence="6 7">
    <name type="scientific">Triparma laevis f. inornata</name>
    <dbReference type="NCBI Taxonomy" id="1714386"/>
    <lineage>
        <taxon>Eukaryota</taxon>
        <taxon>Sar</taxon>
        <taxon>Stramenopiles</taxon>
        <taxon>Ochrophyta</taxon>
        <taxon>Bolidophyceae</taxon>
        <taxon>Parmales</taxon>
        <taxon>Triparmaceae</taxon>
        <taxon>Triparma</taxon>
    </lineage>
</organism>
<feature type="domain" description="Poly A polymerase head" evidence="5">
    <location>
        <begin position="4"/>
        <end position="162"/>
    </location>
</feature>
<dbReference type="InterPro" id="IPR043519">
    <property type="entry name" value="NT_sf"/>
</dbReference>
<accession>A0A9W6ZF03</accession>
<comment type="caution">
    <text evidence="6">The sequence shown here is derived from an EMBL/GenBank/DDBJ whole genome shotgun (WGS) entry which is preliminary data.</text>
</comment>
<dbReference type="Pfam" id="PF01743">
    <property type="entry name" value="PolyA_pol"/>
    <property type="match status" value="1"/>
</dbReference>
<evidence type="ECO:0000313" key="7">
    <source>
        <dbReference type="Proteomes" id="UP001162640"/>
    </source>
</evidence>
<dbReference type="Proteomes" id="UP001162640">
    <property type="component" value="Unassembled WGS sequence"/>
</dbReference>
<evidence type="ECO:0000259" key="5">
    <source>
        <dbReference type="Pfam" id="PF01743"/>
    </source>
</evidence>
<dbReference type="GO" id="GO:0003723">
    <property type="term" value="F:RNA binding"/>
    <property type="evidence" value="ECO:0007669"/>
    <property type="project" value="UniProtKB-KW"/>
</dbReference>
<dbReference type="Gene3D" id="3.30.460.10">
    <property type="entry name" value="Beta Polymerase, domain 2"/>
    <property type="match status" value="1"/>
</dbReference>
<name>A0A9W6ZF03_9STRA</name>
<sequence length="219" mass="24450">SNTLRVAGGWVRDKILETIPLPTPVTSRLSHSPQTQNSPVDIDIALSGTAGVDFAESFKEIAEIAGEGGSRVGVVGLNPEKSKHLETATMTLGNFYLDFVNLRTDEYSDTKSRIPEIKFGSPKEDAFRRDLTINSLFYNLDSMKIEDYTGMGLRDLVDGVIRTPLSPVETLLDDPLRVLRAVRFASRLRFEICRELREAMCEEKVRVALKGKVSRERFG</sequence>
<proteinExistence type="inferred from homology"/>
<protein>
    <recommendedName>
        <fullName evidence="5">Poly A polymerase head domain-containing protein</fullName>
    </recommendedName>
</protein>
<evidence type="ECO:0000256" key="2">
    <source>
        <dbReference type="ARBA" id="ARBA00022679"/>
    </source>
</evidence>